<keyword evidence="1" id="KW-0808">Transferase</keyword>
<dbReference type="EMBL" id="PSZC01000004">
    <property type="protein sequence ID" value="PPJ38820.1"/>
    <property type="molecule type" value="Genomic_DNA"/>
</dbReference>
<comment type="caution">
    <text evidence="6">The sequence shown here is derived from an EMBL/GenBank/DDBJ whole genome shotgun (WGS) entry which is preliminary data.</text>
</comment>
<evidence type="ECO:0000313" key="6">
    <source>
        <dbReference type="EMBL" id="PPJ38820.1"/>
    </source>
</evidence>
<evidence type="ECO:0000259" key="5">
    <source>
        <dbReference type="Pfam" id="PF18085"/>
    </source>
</evidence>
<evidence type="ECO:0000256" key="2">
    <source>
        <dbReference type="ARBA" id="ARBA00022741"/>
    </source>
</evidence>
<proteinExistence type="predicted"/>
<evidence type="ECO:0000256" key="1">
    <source>
        <dbReference type="ARBA" id="ARBA00022679"/>
    </source>
</evidence>
<feature type="domain" description="Maltokinase N-terminal cap" evidence="5">
    <location>
        <begin position="20"/>
        <end position="105"/>
    </location>
</feature>
<keyword evidence="4" id="KW-0067">ATP-binding</keyword>
<name>A0A2S6AUD3_9NOCA</name>
<dbReference type="Pfam" id="PF18085">
    <property type="entry name" value="Mak_N_cap"/>
    <property type="match status" value="1"/>
</dbReference>
<accession>A0A2S6AUD3</accession>
<keyword evidence="2" id="KW-0547">Nucleotide-binding</keyword>
<evidence type="ECO:0000313" key="7">
    <source>
        <dbReference type="Proteomes" id="UP000239874"/>
    </source>
</evidence>
<organism evidence="6 7">
    <name type="scientific">Nocardia nova</name>
    <dbReference type="NCBI Taxonomy" id="37330"/>
    <lineage>
        <taxon>Bacteria</taxon>
        <taxon>Bacillati</taxon>
        <taxon>Actinomycetota</taxon>
        <taxon>Actinomycetes</taxon>
        <taxon>Mycobacteriales</taxon>
        <taxon>Nocardiaceae</taxon>
        <taxon>Nocardia</taxon>
    </lineage>
</organism>
<dbReference type="RefSeq" id="WP_104375236.1">
    <property type="nucleotide sequence ID" value="NZ_PSZC01000004.1"/>
</dbReference>
<dbReference type="GO" id="GO:0016301">
    <property type="term" value="F:kinase activity"/>
    <property type="evidence" value="ECO:0007669"/>
    <property type="project" value="UniProtKB-KW"/>
</dbReference>
<dbReference type="OrthoDB" id="3787729at2"/>
<reference evidence="6 7" key="1">
    <citation type="submission" date="2018-02" db="EMBL/GenBank/DDBJ databases">
        <title>8 Nocardia nova and 1 Nocardia cyriacigeorgica strain used for evolution to TMP-SMX.</title>
        <authorList>
            <person name="Mehta H."/>
            <person name="Weng J."/>
            <person name="Shamoo Y."/>
        </authorList>
    </citation>
    <scope>NUCLEOTIDE SEQUENCE [LARGE SCALE GENOMIC DNA]</scope>
    <source>
        <strain evidence="6 7">MDA3139</strain>
    </source>
</reference>
<dbReference type="GO" id="GO:0005524">
    <property type="term" value="F:ATP binding"/>
    <property type="evidence" value="ECO:0007669"/>
    <property type="project" value="UniProtKB-KW"/>
</dbReference>
<keyword evidence="3" id="KW-0418">Kinase</keyword>
<dbReference type="InterPro" id="IPR040999">
    <property type="entry name" value="Mak_N_cap"/>
</dbReference>
<evidence type="ECO:0000256" key="3">
    <source>
        <dbReference type="ARBA" id="ARBA00022777"/>
    </source>
</evidence>
<dbReference type="AlphaFoldDB" id="A0A2S6AUD3"/>
<gene>
    <name evidence="6" type="ORF">C5E45_08120</name>
</gene>
<dbReference type="Proteomes" id="UP000239874">
    <property type="component" value="Unassembled WGS sequence"/>
</dbReference>
<evidence type="ECO:0000256" key="4">
    <source>
        <dbReference type="ARBA" id="ARBA00022840"/>
    </source>
</evidence>
<sequence length="187" mass="19987">MAVVHHTTLEPGKLELLTAWVPTREWFTGTTPHLHKAGGFRLDDPDGEVGIEHMLVADTADSWRPVYHVPMTYRGAPLPGAEEALIGTSEHGVLGTRWIYDAAHDPVALAQMAALLAGRAVAQDQNRSDTPARTVEVSVADSETSKAVRVNRIPSPAAVLAPGWVRVSWTDPEGVAAAGVVLEVAVH</sequence>
<protein>
    <submittedName>
        <fullName evidence="6">1,4-alpha-glucan branching protein</fullName>
    </submittedName>
</protein>